<keyword evidence="4" id="KW-0472">Membrane</keyword>
<evidence type="ECO:0000256" key="2">
    <source>
        <dbReference type="ARBA" id="ARBA00022679"/>
    </source>
</evidence>
<reference evidence="6" key="1">
    <citation type="submission" date="2021-02" db="EMBL/GenBank/DDBJ databases">
        <authorList>
            <person name="Nowell W R."/>
        </authorList>
    </citation>
    <scope>NUCLEOTIDE SEQUENCE</scope>
</reference>
<feature type="domain" description="Acyltransferase C-terminal" evidence="5">
    <location>
        <begin position="82"/>
        <end position="145"/>
    </location>
</feature>
<dbReference type="AlphaFoldDB" id="A0A8S2KWL9"/>
<gene>
    <name evidence="6" type="ORF">BYL167_LOCUS6934</name>
</gene>
<dbReference type="Proteomes" id="UP000681967">
    <property type="component" value="Unassembled WGS sequence"/>
</dbReference>
<evidence type="ECO:0000313" key="7">
    <source>
        <dbReference type="Proteomes" id="UP000681967"/>
    </source>
</evidence>
<keyword evidence="3" id="KW-0012">Acyltransferase</keyword>
<protein>
    <recommendedName>
        <fullName evidence="5">Acyltransferase C-terminal domain-containing protein</fullName>
    </recommendedName>
</protein>
<dbReference type="InterPro" id="IPR032098">
    <property type="entry name" value="Acyltransf_C"/>
</dbReference>
<proteinExistence type="inferred from homology"/>
<dbReference type="GO" id="GO:0036149">
    <property type="term" value="P:phosphatidylinositol acyl-chain remodeling"/>
    <property type="evidence" value="ECO:0007669"/>
    <property type="project" value="TreeGrafter"/>
</dbReference>
<dbReference type="PANTHER" id="PTHR10983">
    <property type="entry name" value="1-ACYLGLYCEROL-3-PHOSPHATE ACYLTRANSFERASE-RELATED"/>
    <property type="match status" value="1"/>
</dbReference>
<name>A0A8S2KWL9_9BILA</name>
<organism evidence="6 7">
    <name type="scientific">Rotaria magnacalcarata</name>
    <dbReference type="NCBI Taxonomy" id="392030"/>
    <lineage>
        <taxon>Eukaryota</taxon>
        <taxon>Metazoa</taxon>
        <taxon>Spiralia</taxon>
        <taxon>Gnathifera</taxon>
        <taxon>Rotifera</taxon>
        <taxon>Eurotatoria</taxon>
        <taxon>Bdelloidea</taxon>
        <taxon>Philodinida</taxon>
        <taxon>Philodinidae</taxon>
        <taxon>Rotaria</taxon>
    </lineage>
</organism>
<feature type="transmembrane region" description="Helical" evidence="4">
    <location>
        <begin position="182"/>
        <end position="204"/>
    </location>
</feature>
<dbReference type="GO" id="GO:0016746">
    <property type="term" value="F:acyltransferase activity"/>
    <property type="evidence" value="ECO:0007669"/>
    <property type="project" value="UniProtKB-KW"/>
</dbReference>
<keyword evidence="4" id="KW-1133">Transmembrane helix</keyword>
<evidence type="ECO:0000256" key="3">
    <source>
        <dbReference type="ARBA" id="ARBA00023315"/>
    </source>
</evidence>
<keyword evidence="2" id="KW-0808">Transferase</keyword>
<sequence length="225" mass="26567">MDKNLLLLSKKRTNLTEQTKIKSNEYAAKQTSFNASYEYCLHPRLNGFKFLLNSMRSEEILDAIDDVTIGYEGAIPEAEIDLLKGHIPSIIHFHVKRYDLDTLPRTDEEIGEWLQSRWEQKENHLKEFYNKNQFDSSSKHFNDAHTESNISFQRRLAFILWSLFILFWSYCIFAYIKIKFFVFLVCIFHAIMDSFANGVIDFVCQLDANYRQLNSIRTRPAIKQD</sequence>
<evidence type="ECO:0000313" key="6">
    <source>
        <dbReference type="EMBL" id="CAF3871337.1"/>
    </source>
</evidence>
<dbReference type="GO" id="GO:0005783">
    <property type="term" value="C:endoplasmic reticulum"/>
    <property type="evidence" value="ECO:0007669"/>
    <property type="project" value="TreeGrafter"/>
</dbReference>
<dbReference type="Pfam" id="PF16076">
    <property type="entry name" value="Acyltransf_C"/>
    <property type="match status" value="1"/>
</dbReference>
<keyword evidence="4" id="KW-0812">Transmembrane</keyword>
<accession>A0A8S2KWL9</accession>
<evidence type="ECO:0000256" key="4">
    <source>
        <dbReference type="SAM" id="Phobius"/>
    </source>
</evidence>
<evidence type="ECO:0000259" key="5">
    <source>
        <dbReference type="Pfam" id="PF16076"/>
    </source>
</evidence>
<dbReference type="EMBL" id="CAJOBH010001748">
    <property type="protein sequence ID" value="CAF3871337.1"/>
    <property type="molecule type" value="Genomic_DNA"/>
</dbReference>
<comment type="caution">
    <text evidence="6">The sequence shown here is derived from an EMBL/GenBank/DDBJ whole genome shotgun (WGS) entry which is preliminary data.</text>
</comment>
<comment type="similarity">
    <text evidence="1">Belongs to the 1-acyl-sn-glycerol-3-phosphate acyltransferase family.</text>
</comment>
<dbReference type="PANTHER" id="PTHR10983:SF16">
    <property type="entry name" value="LYSOCARDIOLIPIN ACYLTRANSFERASE 1"/>
    <property type="match status" value="1"/>
</dbReference>
<feature type="transmembrane region" description="Helical" evidence="4">
    <location>
        <begin position="156"/>
        <end position="176"/>
    </location>
</feature>
<evidence type="ECO:0000256" key="1">
    <source>
        <dbReference type="ARBA" id="ARBA00008655"/>
    </source>
</evidence>